<proteinExistence type="predicted"/>
<dbReference type="InterPro" id="IPR007460">
    <property type="entry name" value="BrnT_toxin"/>
</dbReference>
<evidence type="ECO:0000313" key="2">
    <source>
        <dbReference type="Proteomes" id="UP000176405"/>
    </source>
</evidence>
<dbReference type="STRING" id="1797780.A3E45_05290"/>
<evidence type="ECO:0008006" key="3">
    <source>
        <dbReference type="Google" id="ProtNLM"/>
    </source>
</evidence>
<dbReference type="EMBL" id="MFDH01000019">
    <property type="protein sequence ID" value="OGE35687.1"/>
    <property type="molecule type" value="Genomic_DNA"/>
</dbReference>
<reference evidence="1 2" key="1">
    <citation type="journal article" date="2016" name="Nat. Commun.">
        <title>Thousands of microbial genomes shed light on interconnected biogeochemical processes in an aquifer system.</title>
        <authorList>
            <person name="Anantharaman K."/>
            <person name="Brown C.T."/>
            <person name="Hug L.A."/>
            <person name="Sharon I."/>
            <person name="Castelle C.J."/>
            <person name="Probst A.J."/>
            <person name="Thomas B.C."/>
            <person name="Singh A."/>
            <person name="Wilkins M.J."/>
            <person name="Karaoz U."/>
            <person name="Brodie E.L."/>
            <person name="Williams K.H."/>
            <person name="Hubbard S.S."/>
            <person name="Banfield J.F."/>
        </authorList>
    </citation>
    <scope>NUCLEOTIDE SEQUENCE [LARGE SCALE GENOMIC DNA]</scope>
</reference>
<organism evidence="1 2">
    <name type="scientific">Candidatus Daviesbacteria bacterium RIFCSPHIGHO2_12_FULL_43_11</name>
    <dbReference type="NCBI Taxonomy" id="1797780"/>
    <lineage>
        <taxon>Bacteria</taxon>
        <taxon>Candidatus Daviesiibacteriota</taxon>
    </lineage>
</organism>
<protein>
    <recommendedName>
        <fullName evidence="3">BrnT family toxin</fullName>
    </recommendedName>
</protein>
<dbReference type="Proteomes" id="UP000176405">
    <property type="component" value="Unassembled WGS sequence"/>
</dbReference>
<name>A0A1F5K453_9BACT</name>
<dbReference type="AlphaFoldDB" id="A0A1F5K453"/>
<sequence>MIDLSKIIGFQWDKGNVDKSYKKHGITTNEAEEIFVDENVFLVEDLKHPQSEQRLVAIGKSSQGKVLFVVFTVRKDKIRIISVRMANAKERRLYEKT</sequence>
<accession>A0A1F5K453</accession>
<dbReference type="Gene3D" id="3.10.450.530">
    <property type="entry name" value="Ribonuclease toxin, BrnT, of type II toxin-antitoxin system"/>
    <property type="match status" value="1"/>
</dbReference>
<gene>
    <name evidence="1" type="ORF">A3E45_05290</name>
</gene>
<dbReference type="InterPro" id="IPR038573">
    <property type="entry name" value="BrnT_sf"/>
</dbReference>
<dbReference type="Pfam" id="PF04365">
    <property type="entry name" value="BrnT_toxin"/>
    <property type="match status" value="1"/>
</dbReference>
<comment type="caution">
    <text evidence="1">The sequence shown here is derived from an EMBL/GenBank/DDBJ whole genome shotgun (WGS) entry which is preliminary data.</text>
</comment>
<evidence type="ECO:0000313" key="1">
    <source>
        <dbReference type="EMBL" id="OGE35687.1"/>
    </source>
</evidence>